<proteinExistence type="inferred from homology"/>
<dbReference type="PIRSF" id="PIRSF006221">
    <property type="entry name" value="Ketosamine-3-kinase"/>
    <property type="match status" value="1"/>
</dbReference>
<accession>A0A9W8IGP4</accession>
<dbReference type="PANTHER" id="PTHR12149">
    <property type="entry name" value="FRUCTOSAMINE 3 KINASE-RELATED PROTEIN"/>
    <property type="match status" value="1"/>
</dbReference>
<comment type="catalytic activity">
    <reaction evidence="2">
        <text>N(6)-D-ribulosyl-L-lysyl-[protein] + ATP = N(6)-(3-O-phospho-D-ribulosyl)-L-lysyl-[protein] + ADP + H(+)</text>
        <dbReference type="Rhea" id="RHEA:48432"/>
        <dbReference type="Rhea" id="RHEA-COMP:12103"/>
        <dbReference type="Rhea" id="RHEA-COMP:12104"/>
        <dbReference type="ChEBI" id="CHEBI:15378"/>
        <dbReference type="ChEBI" id="CHEBI:30616"/>
        <dbReference type="ChEBI" id="CHEBI:90418"/>
        <dbReference type="ChEBI" id="CHEBI:90420"/>
        <dbReference type="ChEBI" id="CHEBI:456216"/>
        <dbReference type="EC" id="2.7.1.172"/>
    </reaction>
    <physiologicalReaction direction="left-to-right" evidence="2">
        <dbReference type="Rhea" id="RHEA:48433"/>
    </physiologicalReaction>
</comment>
<dbReference type="SUPFAM" id="SSF56112">
    <property type="entry name" value="Protein kinase-like (PK-like)"/>
    <property type="match status" value="1"/>
</dbReference>
<evidence type="ECO:0000256" key="2">
    <source>
        <dbReference type="ARBA" id="ARBA00048655"/>
    </source>
</evidence>
<evidence type="ECO:0000256" key="3">
    <source>
        <dbReference type="PIRNR" id="PIRNR006221"/>
    </source>
</evidence>
<protein>
    <recommendedName>
        <fullName evidence="1">protein-ribulosamine 3-kinase</fullName>
        <ecNumber evidence="1">2.7.1.172</ecNumber>
    </recommendedName>
</protein>
<dbReference type="GO" id="GO:0016301">
    <property type="term" value="F:kinase activity"/>
    <property type="evidence" value="ECO:0007669"/>
    <property type="project" value="UniProtKB-UniRule"/>
</dbReference>
<name>A0A9W8IGP4_9FUNG</name>
<keyword evidence="3" id="KW-0808">Transferase</keyword>
<dbReference type="Proteomes" id="UP001140074">
    <property type="component" value="Unassembled WGS sequence"/>
</dbReference>
<evidence type="ECO:0000313" key="5">
    <source>
        <dbReference type="Proteomes" id="UP001140074"/>
    </source>
</evidence>
<dbReference type="EC" id="2.7.1.172" evidence="1"/>
<dbReference type="GO" id="GO:0102193">
    <property type="term" value="F:protein-ribulosamine 3-kinase activity"/>
    <property type="evidence" value="ECO:0007669"/>
    <property type="project" value="UniProtKB-EC"/>
</dbReference>
<dbReference type="InterPro" id="IPR011009">
    <property type="entry name" value="Kinase-like_dom_sf"/>
</dbReference>
<reference evidence="4" key="1">
    <citation type="submission" date="2022-07" db="EMBL/GenBank/DDBJ databases">
        <title>Phylogenomic reconstructions and comparative analyses of Kickxellomycotina fungi.</title>
        <authorList>
            <person name="Reynolds N.K."/>
            <person name="Stajich J.E."/>
            <person name="Barry K."/>
            <person name="Grigoriev I.V."/>
            <person name="Crous P."/>
            <person name="Smith M.E."/>
        </authorList>
    </citation>
    <scope>NUCLEOTIDE SEQUENCE</scope>
    <source>
        <strain evidence="4">RSA 476</strain>
    </source>
</reference>
<comment type="similarity">
    <text evidence="3">Belongs to the fructosamine kinase family.</text>
</comment>
<organism evidence="4 5">
    <name type="scientific">Coemansia aciculifera</name>
    <dbReference type="NCBI Taxonomy" id="417176"/>
    <lineage>
        <taxon>Eukaryota</taxon>
        <taxon>Fungi</taxon>
        <taxon>Fungi incertae sedis</taxon>
        <taxon>Zoopagomycota</taxon>
        <taxon>Kickxellomycotina</taxon>
        <taxon>Kickxellomycetes</taxon>
        <taxon>Kickxellales</taxon>
        <taxon>Kickxellaceae</taxon>
        <taxon>Coemansia</taxon>
    </lineage>
</organism>
<keyword evidence="3" id="KW-0418">Kinase</keyword>
<dbReference type="AlphaFoldDB" id="A0A9W8IGP4"/>
<evidence type="ECO:0000256" key="1">
    <source>
        <dbReference type="ARBA" id="ARBA00011961"/>
    </source>
</evidence>
<dbReference type="Pfam" id="PF03881">
    <property type="entry name" value="Fructosamin_kin"/>
    <property type="match status" value="1"/>
</dbReference>
<dbReference type="Gene3D" id="3.30.200.20">
    <property type="entry name" value="Phosphorylase Kinase, domain 1"/>
    <property type="match status" value="1"/>
</dbReference>
<keyword evidence="5" id="KW-1185">Reference proteome</keyword>
<comment type="caution">
    <text evidence="4">The sequence shown here is derived from an EMBL/GenBank/DDBJ whole genome shotgun (WGS) entry which is preliminary data.</text>
</comment>
<sequence length="307" mass="34391">MASTESTAKLIRALNGSGLLADDTITLLTSIGSSKINDTYMADTANGCQYFVKHHIADADMDQQSCIKMFEAEVAGLNALRQTGAFRVPRPLGVGPVSDGAFLVTEFIQLQPLSDQRRFGQALAAMHLAKGQDKFGFHMNNFIGTTPQPNSWNESWADFLYMRLKFQFDQAPFPEKAQKQAERLLANLPTFFQDIPNIVPSMIHGDLWSGNCATDENGEPVVYDPAVYWGHNESELGIMRLFGRFSDELYEAYHALIPKAPGFDKRAPIYELYHLVNHLNMFGVAYLDRCTRLLQIICDQLAQDRAN</sequence>
<dbReference type="PANTHER" id="PTHR12149:SF8">
    <property type="entry name" value="PROTEIN-RIBULOSAMINE 3-KINASE"/>
    <property type="match status" value="1"/>
</dbReference>
<dbReference type="Gene3D" id="3.90.1200.10">
    <property type="match status" value="1"/>
</dbReference>
<dbReference type="InterPro" id="IPR016477">
    <property type="entry name" value="Fructo-/Ketosamine-3-kinase"/>
</dbReference>
<evidence type="ECO:0000313" key="4">
    <source>
        <dbReference type="EMBL" id="KAJ2861008.1"/>
    </source>
</evidence>
<gene>
    <name evidence="4" type="ORF">GGH94_005175</name>
</gene>
<dbReference type="EMBL" id="JANBUY010000253">
    <property type="protein sequence ID" value="KAJ2861008.1"/>
    <property type="molecule type" value="Genomic_DNA"/>
</dbReference>